<organism evidence="1 2">
    <name type="scientific">Etheostoma spectabile</name>
    <name type="common">orangethroat darter</name>
    <dbReference type="NCBI Taxonomy" id="54343"/>
    <lineage>
        <taxon>Eukaryota</taxon>
        <taxon>Metazoa</taxon>
        <taxon>Chordata</taxon>
        <taxon>Craniata</taxon>
        <taxon>Vertebrata</taxon>
        <taxon>Euteleostomi</taxon>
        <taxon>Actinopterygii</taxon>
        <taxon>Neopterygii</taxon>
        <taxon>Teleostei</taxon>
        <taxon>Neoteleostei</taxon>
        <taxon>Acanthomorphata</taxon>
        <taxon>Eupercaria</taxon>
        <taxon>Perciformes</taxon>
        <taxon>Percoidei</taxon>
        <taxon>Percidae</taxon>
        <taxon>Etheostomatinae</taxon>
        <taxon>Etheostoma</taxon>
    </lineage>
</organism>
<dbReference type="AlphaFoldDB" id="A0A5J5D1R5"/>
<gene>
    <name evidence="1" type="ORF">FQN60_010053</name>
</gene>
<reference evidence="1 2" key="1">
    <citation type="submission" date="2019-08" db="EMBL/GenBank/DDBJ databases">
        <title>A chromosome-level genome assembly, high-density linkage maps, and genome scans reveal the genomic architecture of hybrid incompatibilities underlying speciation via character displacement in darters (Percidae: Etheostominae).</title>
        <authorList>
            <person name="Moran R.L."/>
            <person name="Catchen J.M."/>
            <person name="Fuller R.C."/>
        </authorList>
    </citation>
    <scope>NUCLEOTIDE SEQUENCE [LARGE SCALE GENOMIC DNA]</scope>
    <source>
        <strain evidence="1">EspeVRDwgs_2016</strain>
        <tissue evidence="1">Muscle</tissue>
    </source>
</reference>
<dbReference type="EMBL" id="VOFY01000010">
    <property type="protein sequence ID" value="KAA8588708.1"/>
    <property type="molecule type" value="Genomic_DNA"/>
</dbReference>
<comment type="caution">
    <text evidence="1">The sequence shown here is derived from an EMBL/GenBank/DDBJ whole genome shotgun (WGS) entry which is preliminary data.</text>
</comment>
<protein>
    <submittedName>
        <fullName evidence="1">Uncharacterized protein</fullName>
    </submittedName>
</protein>
<feature type="non-terminal residue" evidence="1">
    <location>
        <position position="45"/>
    </location>
</feature>
<accession>A0A5J5D1R5</accession>
<keyword evidence="2" id="KW-1185">Reference proteome</keyword>
<evidence type="ECO:0000313" key="2">
    <source>
        <dbReference type="Proteomes" id="UP000327493"/>
    </source>
</evidence>
<proteinExistence type="predicted"/>
<evidence type="ECO:0000313" key="1">
    <source>
        <dbReference type="EMBL" id="KAA8588708.1"/>
    </source>
</evidence>
<sequence length="45" mass="5020">MFLIRSDRLQPGDNQIYSRGNLADNEDFGRCSAVPLESTCTSLLD</sequence>
<name>A0A5J5D1R5_9PERO</name>
<dbReference type="Proteomes" id="UP000327493">
    <property type="component" value="Chromosome 10"/>
</dbReference>